<proteinExistence type="predicted"/>
<sequence length="336" mass="38074">TVFACCRASCLLLRVPPSLQTASLCLPLHLQIDEFKIITGCNRAAALRVQNWPSSAEPNKKEIELLPSRLPESAAYNDQWMSSRFSLPKSRTKKKEYDCLPSRQLNVLHTKLVQVVKFLGPKQMRQSLTCKQKKRDQCCIKGCLNLAARKASVRSRSSFSVLTVRQDRKQKRSVLHQGLLNLPCRNWSLRSLSSFLVLTVRQTKQKENQMLHQGLVQNSAADNCQWEVVKFLVRRRFEQTKDDQCCIKGCQICLLDELSVESRHVSRADSREQQKEISAAFKAARIAGNQCVSGKSSSFVVRQSLTKLEEDQCCIEAYAETAADNYIIGKSLSFLC</sequence>
<evidence type="ECO:0000313" key="1">
    <source>
        <dbReference type="Proteomes" id="UP000095280"/>
    </source>
</evidence>
<keyword evidence="1" id="KW-1185">Reference proteome</keyword>
<dbReference type="AlphaFoldDB" id="A0A1I8F629"/>
<protein>
    <submittedName>
        <fullName evidence="2">ATP-dependent DNA helicase</fullName>
    </submittedName>
</protein>
<name>A0A1I8F629_9PLAT</name>
<evidence type="ECO:0000313" key="2">
    <source>
        <dbReference type="WBParaSite" id="maker-unitig_21876-snap-gene-0.2-mRNA-1"/>
    </source>
</evidence>
<accession>A0A1I8F629</accession>
<organism evidence="1 2">
    <name type="scientific">Macrostomum lignano</name>
    <dbReference type="NCBI Taxonomy" id="282301"/>
    <lineage>
        <taxon>Eukaryota</taxon>
        <taxon>Metazoa</taxon>
        <taxon>Spiralia</taxon>
        <taxon>Lophotrochozoa</taxon>
        <taxon>Platyhelminthes</taxon>
        <taxon>Rhabditophora</taxon>
        <taxon>Macrostomorpha</taxon>
        <taxon>Macrostomida</taxon>
        <taxon>Macrostomidae</taxon>
        <taxon>Macrostomum</taxon>
    </lineage>
</organism>
<reference evidence="2" key="1">
    <citation type="submission" date="2016-11" db="UniProtKB">
        <authorList>
            <consortium name="WormBaseParasite"/>
        </authorList>
    </citation>
    <scope>IDENTIFICATION</scope>
</reference>
<dbReference type="Proteomes" id="UP000095280">
    <property type="component" value="Unplaced"/>
</dbReference>
<dbReference type="WBParaSite" id="maker-unitig_21876-snap-gene-0.2-mRNA-1">
    <property type="protein sequence ID" value="maker-unitig_21876-snap-gene-0.2-mRNA-1"/>
    <property type="gene ID" value="maker-unitig_21876-snap-gene-0.2"/>
</dbReference>